<feature type="compositionally biased region" description="Acidic residues" evidence="8">
    <location>
        <begin position="19"/>
        <end position="30"/>
    </location>
</feature>
<dbReference type="SMART" id="SM00148">
    <property type="entry name" value="PLCXc"/>
    <property type="match status" value="1"/>
</dbReference>
<dbReference type="PANTHER" id="PTHR10336:SF169">
    <property type="entry name" value="PHOSPHOINOSITIDE PHOSPHOLIPASE C"/>
    <property type="match status" value="1"/>
</dbReference>
<dbReference type="FunFam" id="3.20.20.190:FF:000039">
    <property type="entry name" value="Phosphoinositide phospholipase C"/>
    <property type="match status" value="1"/>
</dbReference>
<evidence type="ECO:0000256" key="8">
    <source>
        <dbReference type="SAM" id="MobiDB-lite"/>
    </source>
</evidence>
<name>A0AAD5WSY4_9PEZI</name>
<protein>
    <recommendedName>
        <fullName evidence="7">Phosphoinositide phospholipase C</fullName>
        <ecNumber evidence="7">3.1.4.11</ecNumber>
    </recommendedName>
</protein>
<dbReference type="SUPFAM" id="SSF49562">
    <property type="entry name" value="C2 domain (Calcium/lipid-binding domain, CaLB)"/>
    <property type="match status" value="1"/>
</dbReference>
<evidence type="ECO:0000256" key="4">
    <source>
        <dbReference type="ARBA" id="ARBA00023098"/>
    </source>
</evidence>
<feature type="compositionally biased region" description="Polar residues" evidence="8">
    <location>
        <begin position="1"/>
        <end position="14"/>
    </location>
</feature>
<dbReference type="Pfam" id="PF00388">
    <property type="entry name" value="PI-PLC-X"/>
    <property type="match status" value="1"/>
</dbReference>
<dbReference type="InterPro" id="IPR000909">
    <property type="entry name" value="PLipase_C_PInositol-sp_X_dom"/>
</dbReference>
<evidence type="ECO:0000256" key="7">
    <source>
        <dbReference type="RuleBase" id="RU361133"/>
    </source>
</evidence>
<keyword evidence="5" id="KW-0807">Transducer</keyword>
<keyword evidence="12" id="KW-1185">Reference proteome</keyword>
<dbReference type="EC" id="3.1.4.11" evidence="7"/>
<comment type="catalytic activity">
    <reaction evidence="1 7">
        <text>a 1,2-diacyl-sn-glycero-3-phospho-(1D-myo-inositol-4,5-bisphosphate) + H2O = 1D-myo-inositol 1,4,5-trisphosphate + a 1,2-diacyl-sn-glycerol + H(+)</text>
        <dbReference type="Rhea" id="RHEA:33179"/>
        <dbReference type="ChEBI" id="CHEBI:15377"/>
        <dbReference type="ChEBI" id="CHEBI:15378"/>
        <dbReference type="ChEBI" id="CHEBI:17815"/>
        <dbReference type="ChEBI" id="CHEBI:58456"/>
        <dbReference type="ChEBI" id="CHEBI:203600"/>
        <dbReference type="EC" id="3.1.4.11"/>
    </reaction>
</comment>
<feature type="domain" description="PI-PLC Y-box" evidence="10">
    <location>
        <begin position="283"/>
        <end position="401"/>
    </location>
</feature>
<reference evidence="11" key="1">
    <citation type="submission" date="2022-07" db="EMBL/GenBank/DDBJ databases">
        <title>Draft genome sequence of Zalerion maritima ATCC 34329, a (micro)plastics degrading marine fungus.</title>
        <authorList>
            <person name="Paco A."/>
            <person name="Goncalves M.F.M."/>
            <person name="Rocha-Santos T.A.P."/>
            <person name="Alves A."/>
        </authorList>
    </citation>
    <scope>NUCLEOTIDE SEQUENCE</scope>
    <source>
        <strain evidence="11">ATCC 34329</strain>
    </source>
</reference>
<dbReference type="PROSITE" id="PS50007">
    <property type="entry name" value="PIPLC_X_DOMAIN"/>
    <property type="match status" value="1"/>
</dbReference>
<evidence type="ECO:0000313" key="12">
    <source>
        <dbReference type="Proteomes" id="UP001201980"/>
    </source>
</evidence>
<dbReference type="InterPro" id="IPR001711">
    <property type="entry name" value="PLipase_C_Pinositol-sp_Y"/>
</dbReference>
<dbReference type="PROSITE" id="PS50008">
    <property type="entry name" value="PIPLC_Y_DOMAIN"/>
    <property type="match status" value="1"/>
</dbReference>
<dbReference type="EMBL" id="JAKWBI020000092">
    <property type="protein sequence ID" value="KAJ2903046.1"/>
    <property type="molecule type" value="Genomic_DNA"/>
</dbReference>
<sequence>MTDITSRLSKLNPFSKSDEESDDDVGEEIDNSTVAGGGHAATHKNSTLRVSPALRAFMAHESLPSAEELLEKSHIRVPASVSDRSHPLPEYFVSSSHNTYLMAHQLFGSSNATAYETALNTGSRCVEIDAWDGDDDKDEPKVTHGYTLVSNIHFRVVCETIRDVMDQEAGRGVRAAPIMLSLENHCGGHGQMRLAQIMREVFGERLVDRAVEADGLNPAEYIPLEAIGSKVVVIVEYHYPDEPKDSSSSSSSSSSEDEEEKQGRHQYKQKKKEGPPPKIIAELAELGVYAQSVKPKDNSWFDPGELTDAPHHHLINVSETGLSSHLPANNLKISMHNSKHLMRVYPKGTRISSRNLNPVPFWGLGAQICALNWQTFSHSMQINDALFAGTDGYVLKPAALRAGGSGILNTGSKKTLRLKVAGATDIPIPKSRDGDEPMKPYLTCTLIHPDNLKGKPPKRKTSAYKEHKLGFLHRDDAKSPPTDPVWDQTLEWTYDDNELVLLRMLIKSDDGFSRNPKLAVSAVRIMYLVPGWSFIRMLDLHGHETACSLLVKFEIEDA</sequence>
<evidence type="ECO:0000259" key="9">
    <source>
        <dbReference type="PROSITE" id="PS50004"/>
    </source>
</evidence>
<keyword evidence="2 7" id="KW-0378">Hydrolase</keyword>
<dbReference type="SUPFAM" id="SSF51695">
    <property type="entry name" value="PLC-like phosphodiesterases"/>
    <property type="match status" value="1"/>
</dbReference>
<evidence type="ECO:0000256" key="2">
    <source>
        <dbReference type="ARBA" id="ARBA00022801"/>
    </source>
</evidence>
<dbReference type="Proteomes" id="UP001201980">
    <property type="component" value="Unassembled WGS sequence"/>
</dbReference>
<accession>A0AAD5WSY4</accession>
<comment type="caution">
    <text evidence="11">The sequence shown here is derived from an EMBL/GenBank/DDBJ whole genome shotgun (WGS) entry which is preliminary data.</text>
</comment>
<dbReference type="PRINTS" id="PR00390">
    <property type="entry name" value="PHPHLIPASEC"/>
</dbReference>
<dbReference type="GO" id="GO:0016042">
    <property type="term" value="P:lipid catabolic process"/>
    <property type="evidence" value="ECO:0007669"/>
    <property type="project" value="UniProtKB-KW"/>
</dbReference>
<feature type="domain" description="C2" evidence="9">
    <location>
        <begin position="422"/>
        <end position="539"/>
    </location>
</feature>
<dbReference type="SMART" id="SM00149">
    <property type="entry name" value="PLCYc"/>
    <property type="match status" value="1"/>
</dbReference>
<comment type="function">
    <text evidence="6">The production of the second messenger molecules diacylglycerol (DAG) and inositol 1,4,5-trisphosphate (IP3) is mediated by activated phosphatidylinositol-specific phospholipase C enzymes.</text>
</comment>
<dbReference type="GO" id="GO:0051209">
    <property type="term" value="P:release of sequestered calcium ion into cytosol"/>
    <property type="evidence" value="ECO:0007669"/>
    <property type="project" value="TreeGrafter"/>
</dbReference>
<dbReference type="GO" id="GO:0048015">
    <property type="term" value="P:phosphatidylinositol-mediated signaling"/>
    <property type="evidence" value="ECO:0007669"/>
    <property type="project" value="TreeGrafter"/>
</dbReference>
<dbReference type="InterPro" id="IPR035892">
    <property type="entry name" value="C2_domain_sf"/>
</dbReference>
<dbReference type="PROSITE" id="PS50004">
    <property type="entry name" value="C2"/>
    <property type="match status" value="1"/>
</dbReference>
<dbReference type="Pfam" id="PF00387">
    <property type="entry name" value="PI-PLC-Y"/>
    <property type="match status" value="1"/>
</dbReference>
<evidence type="ECO:0000256" key="5">
    <source>
        <dbReference type="ARBA" id="ARBA00023224"/>
    </source>
</evidence>
<dbReference type="PANTHER" id="PTHR10336">
    <property type="entry name" value="PHOSPHOINOSITIDE-SPECIFIC PHOSPHOLIPASE C FAMILY PROTEIN"/>
    <property type="match status" value="1"/>
</dbReference>
<feature type="region of interest" description="Disordered" evidence="8">
    <location>
        <begin position="242"/>
        <end position="276"/>
    </location>
</feature>
<keyword evidence="4 7" id="KW-0443">Lipid metabolism</keyword>
<keyword evidence="3 7" id="KW-0442">Lipid degradation</keyword>
<dbReference type="AlphaFoldDB" id="A0AAD5WSY4"/>
<dbReference type="Gene3D" id="3.20.20.190">
    <property type="entry name" value="Phosphatidylinositol (PI) phosphodiesterase"/>
    <property type="match status" value="1"/>
</dbReference>
<feature type="region of interest" description="Disordered" evidence="8">
    <location>
        <begin position="1"/>
        <end position="45"/>
    </location>
</feature>
<evidence type="ECO:0000259" key="10">
    <source>
        <dbReference type="PROSITE" id="PS50008"/>
    </source>
</evidence>
<evidence type="ECO:0000313" key="11">
    <source>
        <dbReference type="EMBL" id="KAJ2903046.1"/>
    </source>
</evidence>
<evidence type="ECO:0000256" key="1">
    <source>
        <dbReference type="ARBA" id="ARBA00001195"/>
    </source>
</evidence>
<dbReference type="InterPro" id="IPR017946">
    <property type="entry name" value="PLC-like_Pdiesterase_TIM-brl"/>
</dbReference>
<evidence type="ECO:0000256" key="6">
    <source>
        <dbReference type="ARBA" id="ARBA00059664"/>
    </source>
</evidence>
<dbReference type="InterPro" id="IPR000008">
    <property type="entry name" value="C2_dom"/>
</dbReference>
<organism evidence="11 12">
    <name type="scientific">Zalerion maritima</name>
    <dbReference type="NCBI Taxonomy" id="339359"/>
    <lineage>
        <taxon>Eukaryota</taxon>
        <taxon>Fungi</taxon>
        <taxon>Dikarya</taxon>
        <taxon>Ascomycota</taxon>
        <taxon>Pezizomycotina</taxon>
        <taxon>Sordariomycetes</taxon>
        <taxon>Lulworthiomycetidae</taxon>
        <taxon>Lulworthiales</taxon>
        <taxon>Lulworthiaceae</taxon>
        <taxon>Zalerion</taxon>
    </lineage>
</organism>
<evidence type="ECO:0000256" key="3">
    <source>
        <dbReference type="ARBA" id="ARBA00022963"/>
    </source>
</evidence>
<proteinExistence type="predicted"/>
<dbReference type="InterPro" id="IPR001192">
    <property type="entry name" value="PI-PLC_fam"/>
</dbReference>
<dbReference type="Gene3D" id="2.60.40.150">
    <property type="entry name" value="C2 domain"/>
    <property type="match status" value="1"/>
</dbReference>
<gene>
    <name evidence="11" type="ORF">MKZ38_010466</name>
</gene>
<dbReference type="GO" id="GO:0004435">
    <property type="term" value="F:phosphatidylinositol-4,5-bisphosphate phospholipase C activity"/>
    <property type="evidence" value="ECO:0007669"/>
    <property type="project" value="UniProtKB-EC"/>
</dbReference>